<feature type="domain" description="Glycosyl transferase family 1" evidence="1">
    <location>
        <begin position="197"/>
        <end position="352"/>
    </location>
</feature>
<evidence type="ECO:0000259" key="1">
    <source>
        <dbReference type="Pfam" id="PF00534"/>
    </source>
</evidence>
<dbReference type="EMBL" id="JAHWDP010000002">
    <property type="protein sequence ID" value="MBW2937702.1"/>
    <property type="molecule type" value="Genomic_DNA"/>
</dbReference>
<sequence length="370" mass="42678">MKFAIITHVNHLKNDDYYYAYAPYVKEMNIWGKYVDEMFIVAPIGLNLPTSIEIRYTNKITFYKIPSISFINISECIKGFLRIPFICFKIFKAMKASDQIHLRCPGNIGLLGCLIQVFFPRKHKTAKYAGNWDPKAKQPLSYRFQKWILSNTYLTKNMKVLVYGDWPKQSINIHPFFTATYPKNKILGIQEKNFIAPYQFMFVGSLSSGKRPIYAVQLVEALMQAGENVKLAIYGEGSEREIIEEYITNNNLMDIVFLHGNKTSEEVETAYKKSHFLVLPSKSEGWPKAVAEGMFWGVIPIVTKISCVPWMLSNGERGILTNGILEEDLNKILSLFQDKINLKKLSVNAQQWSHQYTLDYFESEIKRILA</sequence>
<evidence type="ECO:0000313" key="2">
    <source>
        <dbReference type="EMBL" id="MBW2937702.1"/>
    </source>
</evidence>
<gene>
    <name evidence="2" type="ORF">KXJ69_06260</name>
</gene>
<keyword evidence="3" id="KW-1185">Reference proteome</keyword>
<dbReference type="PANTHER" id="PTHR12526">
    <property type="entry name" value="GLYCOSYLTRANSFERASE"/>
    <property type="match status" value="1"/>
</dbReference>
<dbReference type="Proteomes" id="UP001138686">
    <property type="component" value="Unassembled WGS sequence"/>
</dbReference>
<name>A0A9X1FNG7_9FLAO</name>
<dbReference type="InterPro" id="IPR001296">
    <property type="entry name" value="Glyco_trans_1"/>
</dbReference>
<dbReference type="AlphaFoldDB" id="A0A9X1FNG7"/>
<comment type="caution">
    <text evidence="2">The sequence shown here is derived from an EMBL/GenBank/DDBJ whole genome shotgun (WGS) entry which is preliminary data.</text>
</comment>
<proteinExistence type="predicted"/>
<accession>A0A9X1FNG7</accession>
<dbReference type="CDD" id="cd03801">
    <property type="entry name" value="GT4_PimA-like"/>
    <property type="match status" value="1"/>
</dbReference>
<protein>
    <submittedName>
        <fullName evidence="2">Glycosyltransferase</fullName>
    </submittedName>
</protein>
<reference evidence="2" key="1">
    <citation type="submission" date="2021-07" db="EMBL/GenBank/DDBJ databases">
        <title>Aureisphaera sp. CAU 1614 isolated from sea sediment.</title>
        <authorList>
            <person name="Kim W."/>
        </authorList>
    </citation>
    <scope>NUCLEOTIDE SEQUENCE</scope>
    <source>
        <strain evidence="2">CAU 1614</strain>
    </source>
</reference>
<dbReference type="RefSeq" id="WP_219052117.1">
    <property type="nucleotide sequence ID" value="NZ_JAHWDP010000002.1"/>
</dbReference>
<organism evidence="2 3">
    <name type="scientific">Halomarinibacterium sedimenti</name>
    <dbReference type="NCBI Taxonomy" id="2857106"/>
    <lineage>
        <taxon>Bacteria</taxon>
        <taxon>Pseudomonadati</taxon>
        <taxon>Bacteroidota</taxon>
        <taxon>Flavobacteriia</taxon>
        <taxon>Flavobacteriales</taxon>
        <taxon>Flavobacteriaceae</taxon>
        <taxon>Halomarinibacterium</taxon>
    </lineage>
</organism>
<evidence type="ECO:0000313" key="3">
    <source>
        <dbReference type="Proteomes" id="UP001138686"/>
    </source>
</evidence>
<dbReference type="GO" id="GO:0016757">
    <property type="term" value="F:glycosyltransferase activity"/>
    <property type="evidence" value="ECO:0007669"/>
    <property type="project" value="InterPro"/>
</dbReference>
<dbReference type="Pfam" id="PF00534">
    <property type="entry name" value="Glycos_transf_1"/>
    <property type="match status" value="1"/>
</dbReference>
<dbReference type="PANTHER" id="PTHR12526:SF637">
    <property type="entry name" value="GLYCOSYLTRANSFERASE EPSF-RELATED"/>
    <property type="match status" value="1"/>
</dbReference>